<accession>A0ABZ2TX64</accession>
<evidence type="ECO:0000313" key="7">
    <source>
        <dbReference type="Proteomes" id="UP001479933"/>
    </source>
</evidence>
<dbReference type="PROSITE" id="PS50977">
    <property type="entry name" value="HTH_TETR_2"/>
    <property type="match status" value="1"/>
</dbReference>
<dbReference type="InterPro" id="IPR050109">
    <property type="entry name" value="HTH-type_TetR-like_transc_reg"/>
</dbReference>
<evidence type="ECO:0000256" key="2">
    <source>
        <dbReference type="ARBA" id="ARBA00023125"/>
    </source>
</evidence>
<dbReference type="Pfam" id="PF00440">
    <property type="entry name" value="TetR_N"/>
    <property type="match status" value="1"/>
</dbReference>
<dbReference type="PANTHER" id="PTHR30055:SF234">
    <property type="entry name" value="HTH-TYPE TRANSCRIPTIONAL REGULATOR BETI"/>
    <property type="match status" value="1"/>
</dbReference>
<dbReference type="InterPro" id="IPR009057">
    <property type="entry name" value="Homeodomain-like_sf"/>
</dbReference>
<dbReference type="Proteomes" id="UP001479933">
    <property type="component" value="Chromosome"/>
</dbReference>
<feature type="DNA-binding region" description="H-T-H motif" evidence="4">
    <location>
        <begin position="39"/>
        <end position="58"/>
    </location>
</feature>
<keyword evidence="1" id="KW-0805">Transcription regulation</keyword>
<name>A0ABZ2TX64_9ACTN</name>
<dbReference type="SUPFAM" id="SSF46689">
    <property type="entry name" value="Homeodomain-like"/>
    <property type="match status" value="1"/>
</dbReference>
<dbReference type="Gene3D" id="1.10.357.10">
    <property type="entry name" value="Tetracycline Repressor, domain 2"/>
    <property type="match status" value="1"/>
</dbReference>
<feature type="domain" description="HTH tetR-type" evidence="5">
    <location>
        <begin position="17"/>
        <end position="76"/>
    </location>
</feature>
<protein>
    <submittedName>
        <fullName evidence="6">TetR/AcrR family transcriptional regulator</fullName>
    </submittedName>
</protein>
<dbReference type="PANTHER" id="PTHR30055">
    <property type="entry name" value="HTH-TYPE TRANSCRIPTIONAL REGULATOR RUTR"/>
    <property type="match status" value="1"/>
</dbReference>
<dbReference type="PRINTS" id="PR00455">
    <property type="entry name" value="HTHTETR"/>
</dbReference>
<sequence length="189" mass="20790">MMWEPNMSERPATRNTERTRRAILDAAADLLLRKGGSVTVADVATEAKVSKSGLLHHFSSRDALLLEVLRDLQARLEAEVQANLDLSENCPGKMLRAYVRTLCLSGSDLPGFLSAMPFWIGLEGVPGASELEREHQNWLSKQFLADGFDPTLARIVRRASEGLASGRACGDESDDDVRHAGDELIRMTL</sequence>
<organism evidence="6 7">
    <name type="scientific">Gordonia hydrophobica</name>
    <dbReference type="NCBI Taxonomy" id="40516"/>
    <lineage>
        <taxon>Bacteria</taxon>
        <taxon>Bacillati</taxon>
        <taxon>Actinomycetota</taxon>
        <taxon>Actinomycetes</taxon>
        <taxon>Mycobacteriales</taxon>
        <taxon>Gordoniaceae</taxon>
        <taxon>Gordonia</taxon>
    </lineage>
</organism>
<reference evidence="6 7" key="1">
    <citation type="journal article" date="2023" name="Virus Evol.">
        <title>Computational host range prediction-The good, the bad, and the ugly.</title>
        <authorList>
            <person name="Howell A.A."/>
            <person name="Versoza C.J."/>
            <person name="Pfeifer S.P."/>
        </authorList>
    </citation>
    <scope>NUCLEOTIDE SEQUENCE [LARGE SCALE GENOMIC DNA]</scope>
    <source>
        <strain evidence="6 7">1610/1b</strain>
    </source>
</reference>
<gene>
    <name evidence="6" type="ORF">RVF87_13455</name>
</gene>
<dbReference type="InterPro" id="IPR041479">
    <property type="entry name" value="TetR_CgmR_C"/>
</dbReference>
<dbReference type="InterPro" id="IPR001647">
    <property type="entry name" value="HTH_TetR"/>
</dbReference>
<proteinExistence type="predicted"/>
<dbReference type="RefSeq" id="WP_066161714.1">
    <property type="nucleotide sequence ID" value="NZ_CP136137.1"/>
</dbReference>
<keyword evidence="7" id="KW-1185">Reference proteome</keyword>
<evidence type="ECO:0000313" key="6">
    <source>
        <dbReference type="EMBL" id="WYY06079.1"/>
    </source>
</evidence>
<dbReference type="Pfam" id="PF17937">
    <property type="entry name" value="TetR_C_28"/>
    <property type="match status" value="1"/>
</dbReference>
<dbReference type="EMBL" id="CP136137">
    <property type="protein sequence ID" value="WYY06079.1"/>
    <property type="molecule type" value="Genomic_DNA"/>
</dbReference>
<keyword evidence="2 4" id="KW-0238">DNA-binding</keyword>
<keyword evidence="3" id="KW-0804">Transcription</keyword>
<evidence type="ECO:0000256" key="3">
    <source>
        <dbReference type="ARBA" id="ARBA00023163"/>
    </source>
</evidence>
<evidence type="ECO:0000259" key="5">
    <source>
        <dbReference type="PROSITE" id="PS50977"/>
    </source>
</evidence>
<evidence type="ECO:0000256" key="4">
    <source>
        <dbReference type="PROSITE-ProRule" id="PRU00335"/>
    </source>
</evidence>
<evidence type="ECO:0000256" key="1">
    <source>
        <dbReference type="ARBA" id="ARBA00023015"/>
    </source>
</evidence>